<dbReference type="PROSITE" id="PS51155">
    <property type="entry name" value="CHIT_BIND_RR_2"/>
    <property type="match status" value="1"/>
</dbReference>
<dbReference type="AlphaFoldDB" id="A0A922M0A8"/>
<protein>
    <recommendedName>
        <fullName evidence="6">Cuticular protein RR-1</fullName>
    </recommendedName>
</protein>
<gene>
    <name evidence="4" type="ORF">HF086_010743</name>
</gene>
<evidence type="ECO:0008006" key="6">
    <source>
        <dbReference type="Google" id="ProtNLM"/>
    </source>
</evidence>
<dbReference type="Pfam" id="PF00379">
    <property type="entry name" value="Chitin_bind_4"/>
    <property type="match status" value="1"/>
</dbReference>
<dbReference type="GO" id="GO:0062129">
    <property type="term" value="C:chitin-based extracellular matrix"/>
    <property type="evidence" value="ECO:0007669"/>
    <property type="project" value="TreeGrafter"/>
</dbReference>
<dbReference type="PRINTS" id="PR00947">
    <property type="entry name" value="CUTICLE"/>
</dbReference>
<dbReference type="InterPro" id="IPR000618">
    <property type="entry name" value="Insect_cuticle"/>
</dbReference>
<comment type="caution">
    <text evidence="4">The sequence shown here is derived from an EMBL/GenBank/DDBJ whole genome shotgun (WGS) entry which is preliminary data.</text>
</comment>
<evidence type="ECO:0000256" key="2">
    <source>
        <dbReference type="PROSITE-ProRule" id="PRU00497"/>
    </source>
</evidence>
<dbReference type="PANTHER" id="PTHR10380">
    <property type="entry name" value="CUTICLE PROTEIN"/>
    <property type="match status" value="1"/>
</dbReference>
<keyword evidence="2" id="KW-0193">Cuticle</keyword>
<proteinExistence type="predicted"/>
<dbReference type="GO" id="GO:0008010">
    <property type="term" value="F:structural constituent of chitin-based larval cuticle"/>
    <property type="evidence" value="ECO:0007669"/>
    <property type="project" value="TreeGrafter"/>
</dbReference>
<dbReference type="Proteomes" id="UP000814243">
    <property type="component" value="Unassembled WGS sequence"/>
</dbReference>
<organism evidence="4 5">
    <name type="scientific">Spodoptera exigua</name>
    <name type="common">Beet armyworm</name>
    <name type="synonym">Noctua fulgens</name>
    <dbReference type="NCBI Taxonomy" id="7107"/>
    <lineage>
        <taxon>Eukaryota</taxon>
        <taxon>Metazoa</taxon>
        <taxon>Ecdysozoa</taxon>
        <taxon>Arthropoda</taxon>
        <taxon>Hexapoda</taxon>
        <taxon>Insecta</taxon>
        <taxon>Pterygota</taxon>
        <taxon>Neoptera</taxon>
        <taxon>Endopterygota</taxon>
        <taxon>Lepidoptera</taxon>
        <taxon>Glossata</taxon>
        <taxon>Ditrysia</taxon>
        <taxon>Noctuoidea</taxon>
        <taxon>Noctuidae</taxon>
        <taxon>Amphipyrinae</taxon>
        <taxon>Spodoptera</taxon>
    </lineage>
</organism>
<dbReference type="EMBL" id="JACEFF010000946">
    <property type="protein sequence ID" value="KAH9627591.1"/>
    <property type="molecule type" value="Genomic_DNA"/>
</dbReference>
<name>A0A922M0A8_SPOEX</name>
<dbReference type="InterPro" id="IPR050468">
    <property type="entry name" value="Cuticle_Struct_Prot"/>
</dbReference>
<reference evidence="4" key="1">
    <citation type="journal article" date="2021" name="G3 (Bethesda)">
        <title>Genome and transcriptome analysis of the beet armyworm Spodoptera exigua reveals targets for pest control. .</title>
        <authorList>
            <person name="Simon S."/>
            <person name="Breeschoten T."/>
            <person name="Jansen H.J."/>
            <person name="Dirks R.P."/>
            <person name="Schranz M.E."/>
            <person name="Ros V.I.D."/>
        </authorList>
    </citation>
    <scope>NUCLEOTIDE SEQUENCE</scope>
    <source>
        <strain evidence="4">TB_SE_WUR_2020</strain>
    </source>
</reference>
<sequence>MNRIIIACAVLSVAAAAVLPEDAQAQIVNYVNNNDGTGNYNFRFETSNGLKREETGFLINQGQEDEFVRVQGSYSYIDTEGKVVTVIYSADQDGYHIQEKGAIDIDVGLKPVPVNLPTGVVASLLGK</sequence>
<evidence type="ECO:0000256" key="1">
    <source>
        <dbReference type="ARBA" id="ARBA00022729"/>
    </source>
</evidence>
<evidence type="ECO:0000313" key="5">
    <source>
        <dbReference type="Proteomes" id="UP000814243"/>
    </source>
</evidence>
<dbReference type="PANTHER" id="PTHR10380:SF192">
    <property type="entry name" value="GEO02312P1"/>
    <property type="match status" value="1"/>
</dbReference>
<feature type="chain" id="PRO_5037552611" description="Cuticular protein RR-1" evidence="3">
    <location>
        <begin position="26"/>
        <end position="127"/>
    </location>
</feature>
<keyword evidence="1 3" id="KW-0732">Signal</keyword>
<evidence type="ECO:0000313" key="4">
    <source>
        <dbReference type="EMBL" id="KAH9627591.1"/>
    </source>
</evidence>
<feature type="signal peptide" evidence="3">
    <location>
        <begin position="1"/>
        <end position="25"/>
    </location>
</feature>
<evidence type="ECO:0000256" key="3">
    <source>
        <dbReference type="SAM" id="SignalP"/>
    </source>
</evidence>
<accession>A0A922M0A8</accession>